<dbReference type="InterPro" id="IPR000515">
    <property type="entry name" value="MetI-like"/>
</dbReference>
<dbReference type="PANTHER" id="PTHR42729">
    <property type="entry name" value="OLIGO/DIPEPTIDE TRANSPORT, PERMEASE PROTEIN (DPPC-2)"/>
    <property type="match status" value="1"/>
</dbReference>
<name>A0A1I6L8J1_9EURY</name>
<comment type="subcellular location">
    <subcellularLocation>
        <location evidence="5">Cell membrane</location>
        <topology evidence="5">Multi-pass membrane protein</topology>
    </subcellularLocation>
    <subcellularLocation>
        <location evidence="1">Membrane</location>
        <topology evidence="1">Multi-pass membrane protein</topology>
    </subcellularLocation>
</comment>
<dbReference type="AlphaFoldDB" id="A0A1I6L8J1"/>
<evidence type="ECO:0000256" key="4">
    <source>
        <dbReference type="ARBA" id="ARBA00023136"/>
    </source>
</evidence>
<dbReference type="GO" id="GO:0055085">
    <property type="term" value="P:transmembrane transport"/>
    <property type="evidence" value="ECO:0007669"/>
    <property type="project" value="InterPro"/>
</dbReference>
<protein>
    <submittedName>
        <fullName evidence="8">Peptide/nickel transport system permease protein</fullName>
    </submittedName>
</protein>
<keyword evidence="9" id="KW-1185">Reference proteome</keyword>
<evidence type="ECO:0000256" key="1">
    <source>
        <dbReference type="ARBA" id="ARBA00004141"/>
    </source>
</evidence>
<gene>
    <name evidence="8" type="ORF">SAMN05216559_2253</name>
</gene>
<feature type="domain" description="ABC transmembrane type-1" evidence="7">
    <location>
        <begin position="116"/>
        <end position="301"/>
    </location>
</feature>
<dbReference type="PROSITE" id="PS50928">
    <property type="entry name" value="ABC_TM1"/>
    <property type="match status" value="1"/>
</dbReference>
<sequence length="338" mass="37168">MSRDDLETDGGVTQESIFGTGDDERRSRSSPKERFGRGFDSYVRTPFRIAWNDWRTRIGGIGILIYLLMGTVGVLLVPEPTLNEGPRYLQPFQDWTIPFGTDNLGRGIFKQLIHSTPAMLKMALAGLVFAVGVAILFGMIAGYKGGVLDTVLMTITDIFFVLPGLPLIIVLSAIFTPRDPFIVGAILSISVWPRLARELRSQVLSLRTEDYVEASRSMGLSTPTIIGQELMPKLAPYILIRGSGSAVRIIRDSVALYFLGILPFSTTNWGVMMQFAYSTGNAISTPSHLYWLVVPLVALAGMGFSLILFSQGLDRVFNPRLRARNTEHGADEDGTGVM</sequence>
<keyword evidence="4 5" id="KW-0472">Membrane</keyword>
<evidence type="ECO:0000259" key="7">
    <source>
        <dbReference type="PROSITE" id="PS50928"/>
    </source>
</evidence>
<evidence type="ECO:0000256" key="5">
    <source>
        <dbReference type="RuleBase" id="RU363032"/>
    </source>
</evidence>
<dbReference type="Proteomes" id="UP000199062">
    <property type="component" value="Unassembled WGS sequence"/>
</dbReference>
<dbReference type="Pfam" id="PF00528">
    <property type="entry name" value="BPD_transp_1"/>
    <property type="match status" value="1"/>
</dbReference>
<keyword evidence="3 5" id="KW-1133">Transmembrane helix</keyword>
<evidence type="ECO:0000256" key="3">
    <source>
        <dbReference type="ARBA" id="ARBA00022989"/>
    </source>
</evidence>
<feature type="region of interest" description="Disordered" evidence="6">
    <location>
        <begin position="1"/>
        <end position="33"/>
    </location>
</feature>
<dbReference type="Gene3D" id="1.10.3720.10">
    <property type="entry name" value="MetI-like"/>
    <property type="match status" value="1"/>
</dbReference>
<dbReference type="InterPro" id="IPR035906">
    <property type="entry name" value="MetI-like_sf"/>
</dbReference>
<evidence type="ECO:0000313" key="9">
    <source>
        <dbReference type="Proteomes" id="UP000199062"/>
    </source>
</evidence>
<evidence type="ECO:0000256" key="6">
    <source>
        <dbReference type="SAM" id="MobiDB-lite"/>
    </source>
</evidence>
<dbReference type="PANTHER" id="PTHR42729:SF1">
    <property type="entry name" value="OLIGO_DIPEPTIDE TRANSPORT, PERMEASE PROTEIN (DPPC-2)"/>
    <property type="match status" value="1"/>
</dbReference>
<keyword evidence="5" id="KW-0813">Transport</keyword>
<evidence type="ECO:0000313" key="8">
    <source>
        <dbReference type="EMBL" id="SFR99737.1"/>
    </source>
</evidence>
<comment type="similarity">
    <text evidence="5">Belongs to the binding-protein-dependent transport system permease family.</text>
</comment>
<feature type="transmembrane region" description="Helical" evidence="5">
    <location>
        <begin position="122"/>
        <end position="143"/>
    </location>
</feature>
<feature type="transmembrane region" description="Helical" evidence="5">
    <location>
        <begin position="289"/>
        <end position="310"/>
    </location>
</feature>
<feature type="transmembrane region" description="Helical" evidence="5">
    <location>
        <begin position="254"/>
        <end position="277"/>
    </location>
</feature>
<dbReference type="SUPFAM" id="SSF161098">
    <property type="entry name" value="MetI-like"/>
    <property type="match status" value="1"/>
</dbReference>
<feature type="transmembrane region" description="Helical" evidence="5">
    <location>
        <begin position="155"/>
        <end position="175"/>
    </location>
</feature>
<feature type="transmembrane region" description="Helical" evidence="5">
    <location>
        <begin position="58"/>
        <end position="77"/>
    </location>
</feature>
<dbReference type="STRING" id="767519.SAMN05216559_2253"/>
<dbReference type="GO" id="GO:0005886">
    <property type="term" value="C:plasma membrane"/>
    <property type="evidence" value="ECO:0007669"/>
    <property type="project" value="UniProtKB-SubCell"/>
</dbReference>
<dbReference type="OrthoDB" id="312811at2157"/>
<accession>A0A1I6L8J1</accession>
<dbReference type="RefSeq" id="WP_089816627.1">
    <property type="nucleotide sequence ID" value="NZ_FOZK01000002.1"/>
</dbReference>
<reference evidence="8 9" key="1">
    <citation type="submission" date="2016-10" db="EMBL/GenBank/DDBJ databases">
        <authorList>
            <person name="de Groot N.N."/>
        </authorList>
    </citation>
    <scope>NUCLEOTIDE SEQUENCE [LARGE SCALE GENOMIC DNA]</scope>
    <source>
        <strain evidence="8 9">CGMCC 1.10457</strain>
    </source>
</reference>
<organism evidence="8 9">
    <name type="scientific">Halomicrobium zhouii</name>
    <dbReference type="NCBI Taxonomy" id="767519"/>
    <lineage>
        <taxon>Archaea</taxon>
        <taxon>Methanobacteriati</taxon>
        <taxon>Methanobacteriota</taxon>
        <taxon>Stenosarchaea group</taxon>
        <taxon>Halobacteria</taxon>
        <taxon>Halobacteriales</taxon>
        <taxon>Haloarculaceae</taxon>
        <taxon>Halomicrobium</taxon>
    </lineage>
</organism>
<dbReference type="EMBL" id="FOZK01000002">
    <property type="protein sequence ID" value="SFR99737.1"/>
    <property type="molecule type" value="Genomic_DNA"/>
</dbReference>
<feature type="compositionally biased region" description="Basic and acidic residues" evidence="6">
    <location>
        <begin position="22"/>
        <end position="33"/>
    </location>
</feature>
<dbReference type="CDD" id="cd06261">
    <property type="entry name" value="TM_PBP2"/>
    <property type="match status" value="1"/>
</dbReference>
<evidence type="ECO:0000256" key="2">
    <source>
        <dbReference type="ARBA" id="ARBA00022692"/>
    </source>
</evidence>
<keyword evidence="2 5" id="KW-0812">Transmembrane</keyword>
<proteinExistence type="inferred from homology"/>